<sequence>MDKTQQIFQQYHRFDDGALVSIEQQYQPGGVQAVRIVLYARNHALDGDVWRQVAITVGEVREVLLKTPGNFINRICCGVKLLRFGDVWCVDVDGTYTHDDPATLDEVRRDGDCYVIGGTVEAIELD</sequence>
<protein>
    <submittedName>
        <fullName evidence="1">Uncharacterized protein</fullName>
    </submittedName>
</protein>
<accession>A0A290WSK6</accession>
<evidence type="ECO:0000313" key="2">
    <source>
        <dbReference type="Proteomes" id="UP000218437"/>
    </source>
</evidence>
<proteinExistence type="predicted"/>
<dbReference type="KEGG" id="jsv:CNX70_06465"/>
<reference evidence="1 2" key="1">
    <citation type="submission" date="2017-09" db="EMBL/GenBank/DDBJ databases">
        <title>Complete genome sequence of Janthinobacterium svalbardensis PAMC 27463.</title>
        <authorList>
            <person name="Cho Y.-J."/>
            <person name="Cho A."/>
            <person name="Kim O.-S."/>
            <person name="Lee J.-I."/>
        </authorList>
    </citation>
    <scope>NUCLEOTIDE SEQUENCE [LARGE SCALE GENOMIC DNA]</scope>
    <source>
        <strain evidence="1 2">PAMC 27463</strain>
    </source>
</reference>
<name>A0A290WSK6_9BURK</name>
<dbReference type="AlphaFoldDB" id="A0A290WSK6"/>
<dbReference type="RefSeq" id="WP_096234025.1">
    <property type="nucleotide sequence ID" value="NZ_CP023422.1"/>
</dbReference>
<evidence type="ECO:0000313" key="1">
    <source>
        <dbReference type="EMBL" id="ATD59871.1"/>
    </source>
</evidence>
<dbReference type="EMBL" id="CP023422">
    <property type="protein sequence ID" value="ATD59871.1"/>
    <property type="molecule type" value="Genomic_DNA"/>
</dbReference>
<organism evidence="1 2">
    <name type="scientific">Janthinobacterium svalbardensis</name>
    <dbReference type="NCBI Taxonomy" id="368607"/>
    <lineage>
        <taxon>Bacteria</taxon>
        <taxon>Pseudomonadati</taxon>
        <taxon>Pseudomonadota</taxon>
        <taxon>Betaproteobacteria</taxon>
        <taxon>Burkholderiales</taxon>
        <taxon>Oxalobacteraceae</taxon>
        <taxon>Janthinobacterium</taxon>
    </lineage>
</organism>
<gene>
    <name evidence="1" type="ORF">CNX70_06465</name>
</gene>
<keyword evidence="2" id="KW-1185">Reference proteome</keyword>
<dbReference type="Proteomes" id="UP000218437">
    <property type="component" value="Chromosome"/>
</dbReference>